<organism evidence="2 3">
    <name type="scientific">Rugamonas apoptosis</name>
    <dbReference type="NCBI Taxonomy" id="2758570"/>
    <lineage>
        <taxon>Bacteria</taxon>
        <taxon>Pseudomonadati</taxon>
        <taxon>Pseudomonadota</taxon>
        <taxon>Betaproteobacteria</taxon>
        <taxon>Burkholderiales</taxon>
        <taxon>Oxalobacteraceae</taxon>
        <taxon>Telluria group</taxon>
        <taxon>Rugamonas</taxon>
    </lineage>
</organism>
<dbReference type="RefSeq" id="WP_182152119.1">
    <property type="nucleotide sequence ID" value="NZ_JACEZU010000002.1"/>
</dbReference>
<dbReference type="Pfam" id="PF20075">
    <property type="entry name" value="DUF6471"/>
    <property type="match status" value="1"/>
</dbReference>
<keyword evidence="3" id="KW-1185">Reference proteome</keyword>
<dbReference type="AlphaFoldDB" id="A0A7W2F746"/>
<reference evidence="2 3" key="1">
    <citation type="submission" date="2020-07" db="EMBL/GenBank/DDBJ databases">
        <title>Novel species isolated from subtropical streams in China.</title>
        <authorList>
            <person name="Lu H."/>
        </authorList>
    </citation>
    <scope>NUCLEOTIDE SEQUENCE [LARGE SCALE GENOMIC DNA]</scope>
    <source>
        <strain evidence="2 3">LX47W</strain>
    </source>
</reference>
<evidence type="ECO:0000313" key="3">
    <source>
        <dbReference type="Proteomes" id="UP000573499"/>
    </source>
</evidence>
<dbReference type="InterPro" id="IPR045526">
    <property type="entry name" value="DUF6471"/>
</dbReference>
<comment type="caution">
    <text evidence="2">The sequence shown here is derived from an EMBL/GenBank/DDBJ whole genome shotgun (WGS) entry which is preliminary data.</text>
</comment>
<feature type="domain" description="DUF6471" evidence="1">
    <location>
        <begin position="9"/>
        <end position="71"/>
    </location>
</feature>
<protein>
    <recommendedName>
        <fullName evidence="1">DUF6471 domain-containing protein</fullName>
    </recommendedName>
</protein>
<proteinExistence type="predicted"/>
<dbReference type="Proteomes" id="UP000573499">
    <property type="component" value="Unassembled WGS sequence"/>
</dbReference>
<dbReference type="EMBL" id="JACEZU010000002">
    <property type="protein sequence ID" value="MBA5686316.1"/>
    <property type="molecule type" value="Genomic_DNA"/>
</dbReference>
<evidence type="ECO:0000313" key="2">
    <source>
        <dbReference type="EMBL" id="MBA5686316.1"/>
    </source>
</evidence>
<gene>
    <name evidence="2" type="ORF">H3H39_04530</name>
</gene>
<accession>A0A7W2F746</accession>
<evidence type="ECO:0000259" key="1">
    <source>
        <dbReference type="Pfam" id="PF20075"/>
    </source>
</evidence>
<sequence length="91" mass="10438">MVEDITPAEEARDIIKIELLAKGLTYRGLSEKLALIGVHENELQIKAKINRGAFPFYFFVQVMRAIGVQQVDLSRYVKSVELKNNKDNWTD</sequence>
<name>A0A7W2F746_9BURK</name>